<name>A0A022R3S3_ERYGU</name>
<dbReference type="InterPro" id="IPR001087">
    <property type="entry name" value="GDSL"/>
</dbReference>
<gene>
    <name evidence="4" type="ORF">MIMGU_mgv1a009776mg</name>
</gene>
<dbReference type="Pfam" id="PF00657">
    <property type="entry name" value="Lipase_GDSL"/>
    <property type="match status" value="1"/>
</dbReference>
<dbReference type="Proteomes" id="UP000030748">
    <property type="component" value="Unassembled WGS sequence"/>
</dbReference>
<dbReference type="STRING" id="4155.A0A022R3S3"/>
<accession>A0A022R3S3</accession>
<dbReference type="InterPro" id="IPR036514">
    <property type="entry name" value="SGNH_hydro_sf"/>
</dbReference>
<dbReference type="SUPFAM" id="SSF52266">
    <property type="entry name" value="SGNH hydrolase"/>
    <property type="match status" value="1"/>
</dbReference>
<feature type="signal peptide" evidence="3">
    <location>
        <begin position="1"/>
        <end position="29"/>
    </location>
</feature>
<evidence type="ECO:0000313" key="5">
    <source>
        <dbReference type="Proteomes" id="UP000030748"/>
    </source>
</evidence>
<dbReference type="GO" id="GO:0016788">
    <property type="term" value="F:hydrolase activity, acting on ester bonds"/>
    <property type="evidence" value="ECO:0007669"/>
    <property type="project" value="InterPro"/>
</dbReference>
<protein>
    <submittedName>
        <fullName evidence="4">Uncharacterized protein</fullName>
    </submittedName>
</protein>
<evidence type="ECO:0000313" key="4">
    <source>
        <dbReference type="EMBL" id="EYU34258.1"/>
    </source>
</evidence>
<evidence type="ECO:0000256" key="3">
    <source>
        <dbReference type="SAM" id="SignalP"/>
    </source>
</evidence>
<keyword evidence="3" id="KW-0732">Signal</keyword>
<evidence type="ECO:0000256" key="1">
    <source>
        <dbReference type="ARBA" id="ARBA00008668"/>
    </source>
</evidence>
<keyword evidence="2" id="KW-0325">Glycoprotein</keyword>
<dbReference type="PANTHER" id="PTHR22835:SF683">
    <property type="entry name" value="OS05G0506800 PROTEIN"/>
    <property type="match status" value="1"/>
</dbReference>
<sequence>MKIHVENRSCFFFSFFVICFFLLIQTSHQQNTTCPFQYIYHFGDGITDIGNSIRVLPFGPFLPSTRPPYGTTFPGRPTGRWSDGRVDVDYIDGVVETKITFKGLLRDKYNKINQSRVISNADCAVRLANSLIALGDIEGNDYGYPLAQGKSIQEVNTYVPFVIRALIEAATELIRMGATRVVIAGSVPVGCYPYILTALQTNNAADYDNLGCLKSVNDFIVSKNQLLQEAVTNLAAQFSNVGVYYGDLYGPVQTIIQESLVSGNMTLKACCGIGGKYNYNSRRFCGSRGVPVCANPDEYIYWDGLHFTQEAYARYTDIVVQPFLPVLGCTSN</sequence>
<organism evidence="4 5">
    <name type="scientific">Erythranthe guttata</name>
    <name type="common">Yellow monkey flower</name>
    <name type="synonym">Mimulus guttatus</name>
    <dbReference type="NCBI Taxonomy" id="4155"/>
    <lineage>
        <taxon>Eukaryota</taxon>
        <taxon>Viridiplantae</taxon>
        <taxon>Streptophyta</taxon>
        <taxon>Embryophyta</taxon>
        <taxon>Tracheophyta</taxon>
        <taxon>Spermatophyta</taxon>
        <taxon>Magnoliopsida</taxon>
        <taxon>eudicotyledons</taxon>
        <taxon>Gunneridae</taxon>
        <taxon>Pentapetalae</taxon>
        <taxon>asterids</taxon>
        <taxon>lamiids</taxon>
        <taxon>Lamiales</taxon>
        <taxon>Phrymaceae</taxon>
        <taxon>Erythranthe</taxon>
    </lineage>
</organism>
<keyword evidence="5" id="KW-1185">Reference proteome</keyword>
<dbReference type="PANTHER" id="PTHR22835">
    <property type="entry name" value="ZINC FINGER FYVE DOMAIN CONTAINING PROTEIN"/>
    <property type="match status" value="1"/>
</dbReference>
<dbReference type="AlphaFoldDB" id="A0A022R3S3"/>
<feature type="chain" id="PRO_5001504812" evidence="3">
    <location>
        <begin position="30"/>
        <end position="332"/>
    </location>
</feature>
<dbReference type="EMBL" id="KI630712">
    <property type="protein sequence ID" value="EYU34258.1"/>
    <property type="molecule type" value="Genomic_DNA"/>
</dbReference>
<dbReference type="Gene3D" id="3.40.50.1110">
    <property type="entry name" value="SGNH hydrolase"/>
    <property type="match status" value="1"/>
</dbReference>
<evidence type="ECO:0000256" key="2">
    <source>
        <dbReference type="ARBA" id="ARBA00023180"/>
    </source>
</evidence>
<proteinExistence type="inferred from homology"/>
<reference evidence="4 5" key="1">
    <citation type="journal article" date="2013" name="Proc. Natl. Acad. Sci. U.S.A.">
        <title>Fine-scale variation in meiotic recombination in Mimulus inferred from population shotgun sequencing.</title>
        <authorList>
            <person name="Hellsten U."/>
            <person name="Wright K.M."/>
            <person name="Jenkins J."/>
            <person name="Shu S."/>
            <person name="Yuan Y."/>
            <person name="Wessler S.R."/>
            <person name="Schmutz J."/>
            <person name="Willis J.H."/>
            <person name="Rokhsar D.S."/>
        </authorList>
    </citation>
    <scope>NUCLEOTIDE SEQUENCE [LARGE SCALE GENOMIC DNA]</scope>
    <source>
        <strain evidence="5">cv. DUN x IM62</strain>
    </source>
</reference>
<comment type="similarity">
    <text evidence="1">Belongs to the 'GDSL' lipolytic enzyme family.</text>
</comment>